<reference evidence="2 3" key="1">
    <citation type="submission" date="2016-11" db="EMBL/GenBank/DDBJ databases">
        <title>Paenibacillus species isolates.</title>
        <authorList>
            <person name="Beno S.M."/>
        </authorList>
    </citation>
    <scope>NUCLEOTIDE SEQUENCE [LARGE SCALE GENOMIC DNA]</scope>
    <source>
        <strain evidence="2 3">FSL H8-0246</strain>
    </source>
</reference>
<sequence length="92" mass="10370">MHPLGWTLKKNQVQPMKFYGIRIILTNSGEGLIIIGTSFGLIHNDQKHRGSPILQTPSVKLVNHIECKVNLTHNAKSTMLKMQSKHCKDVII</sequence>
<dbReference type="EMBL" id="MRTJ01000027">
    <property type="protein sequence ID" value="OMF04950.1"/>
    <property type="molecule type" value="Genomic_DNA"/>
</dbReference>
<comment type="caution">
    <text evidence="2">The sequence shown here is derived from an EMBL/GenBank/DDBJ whole genome shotgun (WGS) entry which is preliminary data.</text>
</comment>
<gene>
    <name evidence="2" type="ORF">BK131_29160</name>
</gene>
<keyword evidence="1" id="KW-1133">Transmembrane helix</keyword>
<dbReference type="Proteomes" id="UP000187134">
    <property type="component" value="Unassembled WGS sequence"/>
</dbReference>
<dbReference type="AlphaFoldDB" id="A0A1R1BF39"/>
<evidence type="ECO:0000313" key="2">
    <source>
        <dbReference type="EMBL" id="OMF04950.1"/>
    </source>
</evidence>
<evidence type="ECO:0000256" key="1">
    <source>
        <dbReference type="SAM" id="Phobius"/>
    </source>
</evidence>
<evidence type="ECO:0000313" key="3">
    <source>
        <dbReference type="Proteomes" id="UP000187134"/>
    </source>
</evidence>
<accession>A0A1R1BF39</accession>
<keyword evidence="1" id="KW-0472">Membrane</keyword>
<keyword evidence="1" id="KW-0812">Transmembrane</keyword>
<name>A0A1R1BF39_PAEAM</name>
<protein>
    <submittedName>
        <fullName evidence="2">Uncharacterized protein</fullName>
    </submittedName>
</protein>
<organism evidence="2 3">
    <name type="scientific">Paenibacillus amylolyticus</name>
    <dbReference type="NCBI Taxonomy" id="1451"/>
    <lineage>
        <taxon>Bacteria</taxon>
        <taxon>Bacillati</taxon>
        <taxon>Bacillota</taxon>
        <taxon>Bacilli</taxon>
        <taxon>Bacillales</taxon>
        <taxon>Paenibacillaceae</taxon>
        <taxon>Paenibacillus</taxon>
    </lineage>
</organism>
<proteinExistence type="predicted"/>
<feature type="transmembrane region" description="Helical" evidence="1">
    <location>
        <begin position="20"/>
        <end position="42"/>
    </location>
</feature>